<dbReference type="InterPro" id="IPR031107">
    <property type="entry name" value="Small_HSP"/>
</dbReference>
<evidence type="ECO:0000313" key="5">
    <source>
        <dbReference type="Proteomes" id="UP000504637"/>
    </source>
</evidence>
<dbReference type="PANTHER" id="PTHR11527">
    <property type="entry name" value="HEAT-SHOCK PROTEIN 20 FAMILY MEMBER"/>
    <property type="match status" value="1"/>
</dbReference>
<dbReference type="AlphaFoldDB" id="A0A6J3LWR4"/>
<dbReference type="PROSITE" id="PS01031">
    <property type="entry name" value="SHSP"/>
    <property type="match status" value="1"/>
</dbReference>
<dbReference type="Pfam" id="PF00011">
    <property type="entry name" value="HSP20"/>
    <property type="match status" value="1"/>
</dbReference>
<dbReference type="Proteomes" id="UP000504637">
    <property type="component" value="Unplaced"/>
</dbReference>
<dbReference type="GeneID" id="54359604"/>
<sequence length="116" mass="12631">FTPDVDVFDTAESFVVDVSLPGAKKEDIGVSWNPEKSELSIAGVLHRHGDEEFLLALSMSERKVGAFERTVRLGSRANPASIDSDAITARMEDGVLRIDVPKLDSGYVEIKKVDVA</sequence>
<reference evidence="6" key="1">
    <citation type="submission" date="2020-01" db="EMBL/GenBank/DDBJ databases">
        <authorList>
            <consortium name="DOE Joint Genome Institute"/>
            <person name="Haridas S."/>
            <person name="Albert R."/>
            <person name="Binder M."/>
            <person name="Bloem J."/>
            <person name="Labutti K."/>
            <person name="Salamov A."/>
            <person name="Andreopoulos B."/>
            <person name="Baker S.E."/>
            <person name="Barry K."/>
            <person name="Bills G."/>
            <person name="Bluhm B.H."/>
            <person name="Cannon C."/>
            <person name="Castanera R."/>
            <person name="Culley D.E."/>
            <person name="Daum C."/>
            <person name="Ezra D."/>
            <person name="Gonzalez J.B."/>
            <person name="Henrissat B."/>
            <person name="Kuo A."/>
            <person name="Liang C."/>
            <person name="Lipzen A."/>
            <person name="Lutzoni F."/>
            <person name="Magnuson J."/>
            <person name="Mondo S."/>
            <person name="Nolan M."/>
            <person name="Ohm R."/>
            <person name="Pangilinan J."/>
            <person name="Park H.-J."/>
            <person name="Ramirez L."/>
            <person name="Alfaro M."/>
            <person name="Sun H."/>
            <person name="Tritt A."/>
            <person name="Yoshinaga Y."/>
            <person name="Zwiers L.-H."/>
            <person name="Turgeon B.G."/>
            <person name="Goodwin S.B."/>
            <person name="Spatafora J.W."/>
            <person name="Crous P.W."/>
            <person name="Grigoriev I.V."/>
        </authorList>
    </citation>
    <scope>NUCLEOTIDE SEQUENCE</scope>
    <source>
        <strain evidence="6">CBS 342.82</strain>
    </source>
</reference>
<comment type="similarity">
    <text evidence="2 3">Belongs to the small heat shock protein (HSP20) family.</text>
</comment>
<evidence type="ECO:0000259" key="4">
    <source>
        <dbReference type="PROSITE" id="PS01031"/>
    </source>
</evidence>
<dbReference type="SUPFAM" id="SSF49764">
    <property type="entry name" value="HSP20-like chaperones"/>
    <property type="match status" value="1"/>
</dbReference>
<dbReference type="CDD" id="cd06464">
    <property type="entry name" value="ACD_sHsps-like"/>
    <property type="match status" value="1"/>
</dbReference>
<keyword evidence="5" id="KW-1185">Reference proteome</keyword>
<feature type="domain" description="SHSP" evidence="4">
    <location>
        <begin position="1"/>
        <end position="116"/>
    </location>
</feature>
<evidence type="ECO:0000256" key="2">
    <source>
        <dbReference type="PROSITE-ProRule" id="PRU00285"/>
    </source>
</evidence>
<dbReference type="InterPro" id="IPR002068">
    <property type="entry name" value="A-crystallin/Hsp20_dom"/>
</dbReference>
<evidence type="ECO:0000256" key="1">
    <source>
        <dbReference type="ARBA" id="ARBA00023016"/>
    </source>
</evidence>
<proteinExistence type="inferred from homology"/>
<feature type="non-terminal residue" evidence="6">
    <location>
        <position position="1"/>
    </location>
</feature>
<evidence type="ECO:0000256" key="3">
    <source>
        <dbReference type="RuleBase" id="RU003616"/>
    </source>
</evidence>
<evidence type="ECO:0000313" key="6">
    <source>
        <dbReference type="RefSeq" id="XP_033456775.1"/>
    </source>
</evidence>
<reference evidence="6" key="3">
    <citation type="submission" date="2025-08" db="UniProtKB">
        <authorList>
            <consortium name="RefSeq"/>
        </authorList>
    </citation>
    <scope>IDENTIFICATION</scope>
    <source>
        <strain evidence="6">CBS 342.82</strain>
    </source>
</reference>
<name>A0A6J3LWR4_9PEZI</name>
<gene>
    <name evidence="6" type="ORF">K489DRAFT_325039</name>
</gene>
<keyword evidence="1" id="KW-0346">Stress response</keyword>
<dbReference type="RefSeq" id="XP_033456775.1">
    <property type="nucleotide sequence ID" value="XM_033601804.1"/>
</dbReference>
<dbReference type="InterPro" id="IPR008978">
    <property type="entry name" value="HSP20-like_chaperone"/>
</dbReference>
<dbReference type="OrthoDB" id="5511210at2759"/>
<dbReference type="Gene3D" id="2.60.40.790">
    <property type="match status" value="1"/>
</dbReference>
<reference evidence="6" key="2">
    <citation type="submission" date="2020-04" db="EMBL/GenBank/DDBJ databases">
        <authorList>
            <consortium name="NCBI Genome Project"/>
        </authorList>
    </citation>
    <scope>NUCLEOTIDE SEQUENCE</scope>
    <source>
        <strain evidence="6">CBS 342.82</strain>
    </source>
</reference>
<protein>
    <submittedName>
        <fullName evidence="6">HSP20-like chaperone</fullName>
    </submittedName>
</protein>
<organism evidence="6">
    <name type="scientific">Dissoconium aciculare CBS 342.82</name>
    <dbReference type="NCBI Taxonomy" id="1314786"/>
    <lineage>
        <taxon>Eukaryota</taxon>
        <taxon>Fungi</taxon>
        <taxon>Dikarya</taxon>
        <taxon>Ascomycota</taxon>
        <taxon>Pezizomycotina</taxon>
        <taxon>Dothideomycetes</taxon>
        <taxon>Dothideomycetidae</taxon>
        <taxon>Mycosphaerellales</taxon>
        <taxon>Dissoconiaceae</taxon>
        <taxon>Dissoconium</taxon>
    </lineage>
</organism>
<accession>A0A6J3LWR4</accession>